<dbReference type="InterPro" id="IPR036180">
    <property type="entry name" value="Gelsolin-like_dom_sf"/>
</dbReference>
<name>A0A9W8KVE8_9FUNG</name>
<reference evidence="18" key="1">
    <citation type="submission" date="2022-07" db="EMBL/GenBank/DDBJ databases">
        <title>Phylogenomic reconstructions and comparative analyses of Kickxellomycotina fungi.</title>
        <authorList>
            <person name="Reynolds N.K."/>
            <person name="Stajich J.E."/>
            <person name="Barry K."/>
            <person name="Grigoriev I.V."/>
            <person name="Crous P."/>
            <person name="Smith M.E."/>
        </authorList>
    </citation>
    <scope>NUCLEOTIDE SEQUENCE</scope>
    <source>
        <strain evidence="18">NRRL 3115</strain>
    </source>
</reference>
<dbReference type="Pfam" id="PF08033">
    <property type="entry name" value="Sec23_BS"/>
    <property type="match status" value="1"/>
</dbReference>
<comment type="similarity">
    <text evidence="4">Belongs to the SEC23/SEC24 family. SEC24 subfamily.</text>
</comment>
<evidence type="ECO:0000256" key="12">
    <source>
        <dbReference type="SAM" id="MobiDB-lite"/>
    </source>
</evidence>
<evidence type="ECO:0000259" key="17">
    <source>
        <dbReference type="Pfam" id="PF08033"/>
    </source>
</evidence>
<dbReference type="Gene3D" id="1.20.120.730">
    <property type="entry name" value="Sec23/Sec24 helical domain"/>
    <property type="match status" value="1"/>
</dbReference>
<evidence type="ECO:0000256" key="10">
    <source>
        <dbReference type="ARBA" id="ARBA00023034"/>
    </source>
</evidence>
<keyword evidence="11" id="KW-0472">Membrane</keyword>
<feature type="compositionally biased region" description="Low complexity" evidence="12">
    <location>
        <begin position="143"/>
        <end position="165"/>
    </location>
</feature>
<dbReference type="Pfam" id="PF04811">
    <property type="entry name" value="Sec23_trunk"/>
    <property type="match status" value="1"/>
</dbReference>
<evidence type="ECO:0000256" key="1">
    <source>
        <dbReference type="ARBA" id="ARBA00004394"/>
    </source>
</evidence>
<dbReference type="Proteomes" id="UP001151518">
    <property type="component" value="Unassembled WGS sequence"/>
</dbReference>
<keyword evidence="6" id="KW-0963">Cytoplasm</keyword>
<feature type="domain" description="Sec23/Sec24 beta-sandwich" evidence="17">
    <location>
        <begin position="760"/>
        <end position="843"/>
    </location>
</feature>
<evidence type="ECO:0000256" key="5">
    <source>
        <dbReference type="ARBA" id="ARBA00022448"/>
    </source>
</evidence>
<feature type="domain" description="Zinc finger Sec23/Sec24-type" evidence="14">
    <location>
        <begin position="442"/>
        <end position="477"/>
    </location>
</feature>
<feature type="domain" description="Sec23/Sec24 trunk" evidence="15">
    <location>
        <begin position="516"/>
        <end position="754"/>
    </location>
</feature>
<proteinExistence type="inferred from homology"/>
<sequence>MSNQGAPQPPPQPNAAGAAARTGTPPVGFGPGSSPLTQIRPQPLSRTSTPSTSAAVASASPAPSDAVPGNSRSPFASQPAPFHPSPSPAPPAPPAQGSQSSSPHPPRPQPPLAGRVTSPLAYTAASPPATNMYGSTMPIQARPPQQQQLYQQPQQQQPQQQQYQQNIGYPTSVPPTSAPQQAWSPPPASVPATAQASGQVYGQATVSSSTSSRRRLYPEQMATAYSSPPQPSSQQLPPHQQQNKQQHQLPPHPQGALPSYSGAPPSSPPGQAATNQNTAGLGGFFVPGAAPPAISQPQTVSGLPPMPPVSGAGIQAAYPAAPMVQQPGYVAPMQPQMGDVTQQFSQMGLGPNPQDYQVSVLGGKPQLSMLNDEPPSIKLPPNTTCVPTSYAICHPSHKRSTLNAVPKTDKLLKKTKLPFGLVITPFKTQQQGDDLIPTVTEIVRCRRCRTYINPFIVFVEGGRRWKCNMCGLSNDVPLYFDYDSATQMQKDRWKRADLNHAVVEFIAPAEYMVRPPMPPVYVFIIDVSYAAVQLGAPEVIGQAILSSLDRIPNSDGRTKVAFIAIDSALHFFQIRADSAEPHQFVINDLDDVFLPAPKDLLLNLSECRAGIEALLSRLGSMFKSNHSVGNALCPAIQSAQKLLGNLGGKVIAMLASPPTVGEGKIELRAEGKDLGTPRESDLLRPQNNWYKNLAAECSRVQIAFDTIFFGQQPMDIATLSGLARHTGGSQFYYPSFMATYKPEVERFTQEFSNHLGAQVGLEAVLRIRASKGLRMTSYYGNFFLRSLDLLALPNVTPNHSYAVEVELEENLTTPVVFFQTALLHTTSYGERRIRVSTLALPTTDNIHTVFHKADQIAIASLLSKKAVDRALVAKLEDAREALQHKALEIIGAFKTECTQSSSGATTQLQIPRTLQLLPFLALASLKHTSLRSGNNVPPAIRMTAINFILTLPAEQGVQPYTVPRLYSLHDLPAEAGYPDEQTGITVLPPSLGLSAEALSPYGMYLLHDGHDIFLWIGREVNPALSQSLFNVHDVRTIPSGGINIPDFSSGSDKPAKGLELNFQVNNIIRRLNDLCHNLWAPVIYVCKEDSDTHLRLMLSQRLLDDMVPGAPSYQQFLNQLRDKINRGSF</sequence>
<keyword evidence="5" id="KW-0813">Transport</keyword>
<feature type="compositionally biased region" description="Pro residues" evidence="12">
    <location>
        <begin position="81"/>
        <end position="94"/>
    </location>
</feature>
<dbReference type="InterPro" id="IPR006895">
    <property type="entry name" value="Znf_Sec23_Sec24"/>
</dbReference>
<dbReference type="InterPro" id="IPR007123">
    <property type="entry name" value="Gelsolin-like_dom"/>
</dbReference>
<evidence type="ECO:0000256" key="8">
    <source>
        <dbReference type="ARBA" id="ARBA00022892"/>
    </source>
</evidence>
<dbReference type="OrthoDB" id="49016at2759"/>
<dbReference type="GO" id="GO:0006886">
    <property type="term" value="P:intracellular protein transport"/>
    <property type="evidence" value="ECO:0007669"/>
    <property type="project" value="InterPro"/>
</dbReference>
<dbReference type="InterPro" id="IPR036174">
    <property type="entry name" value="Znf_Sec23_Sec24_sf"/>
</dbReference>
<gene>
    <name evidence="18" type="primary">SEC24</name>
    <name evidence="18" type="ORF">GGI25_005797</name>
</gene>
<evidence type="ECO:0000313" key="18">
    <source>
        <dbReference type="EMBL" id="KAJ2670552.1"/>
    </source>
</evidence>
<dbReference type="PANTHER" id="PTHR13803">
    <property type="entry name" value="SEC24-RELATED PROTEIN"/>
    <property type="match status" value="1"/>
</dbReference>
<dbReference type="EMBL" id="JANBTW010000121">
    <property type="protein sequence ID" value="KAJ2670552.1"/>
    <property type="molecule type" value="Genomic_DNA"/>
</dbReference>
<dbReference type="InterPro" id="IPR050550">
    <property type="entry name" value="SEC23_SEC24_subfamily"/>
</dbReference>
<dbReference type="InterPro" id="IPR012990">
    <property type="entry name" value="Beta-sandwich_Sec23_24"/>
</dbReference>
<evidence type="ECO:0000313" key="19">
    <source>
        <dbReference type="Proteomes" id="UP001151518"/>
    </source>
</evidence>
<feature type="region of interest" description="Disordered" evidence="12">
    <location>
        <begin position="1"/>
        <end position="284"/>
    </location>
</feature>
<dbReference type="Gene3D" id="3.40.20.10">
    <property type="entry name" value="Severin"/>
    <property type="match status" value="1"/>
</dbReference>
<evidence type="ECO:0000256" key="7">
    <source>
        <dbReference type="ARBA" id="ARBA00022824"/>
    </source>
</evidence>
<dbReference type="SUPFAM" id="SSF53300">
    <property type="entry name" value="vWA-like"/>
    <property type="match status" value="1"/>
</dbReference>
<evidence type="ECO:0000256" key="6">
    <source>
        <dbReference type="ARBA" id="ARBA00022490"/>
    </source>
</evidence>
<evidence type="ECO:0000259" key="13">
    <source>
        <dbReference type="Pfam" id="PF00626"/>
    </source>
</evidence>
<dbReference type="Gene3D" id="3.40.50.410">
    <property type="entry name" value="von Willebrand factor, type A domain"/>
    <property type="match status" value="1"/>
</dbReference>
<dbReference type="Pfam" id="PF04810">
    <property type="entry name" value="zf-Sec23_Sec24"/>
    <property type="match status" value="1"/>
</dbReference>
<feature type="domain" description="Sec23/Sec24 helical" evidence="16">
    <location>
        <begin position="854"/>
        <end position="955"/>
    </location>
</feature>
<feature type="compositionally biased region" description="Polar residues" evidence="12">
    <location>
        <begin position="34"/>
        <end position="46"/>
    </location>
</feature>
<evidence type="ECO:0000256" key="9">
    <source>
        <dbReference type="ARBA" id="ARBA00022927"/>
    </source>
</evidence>
<feature type="compositionally biased region" description="Low complexity" evidence="12">
    <location>
        <begin position="47"/>
        <end position="80"/>
    </location>
</feature>
<dbReference type="AlphaFoldDB" id="A0A9W8KVE8"/>
<dbReference type="GO" id="GO:0005789">
    <property type="term" value="C:endoplasmic reticulum membrane"/>
    <property type="evidence" value="ECO:0007669"/>
    <property type="project" value="UniProtKB-SubCell"/>
</dbReference>
<dbReference type="Pfam" id="PF00626">
    <property type="entry name" value="Gelsolin"/>
    <property type="match status" value="1"/>
</dbReference>
<dbReference type="Gene3D" id="2.60.40.1670">
    <property type="entry name" value="beta-sandwich domain of Sec23/24"/>
    <property type="match status" value="1"/>
</dbReference>
<dbReference type="GO" id="GO:0008270">
    <property type="term" value="F:zinc ion binding"/>
    <property type="evidence" value="ECO:0007669"/>
    <property type="project" value="InterPro"/>
</dbReference>
<dbReference type="GO" id="GO:0000139">
    <property type="term" value="C:Golgi membrane"/>
    <property type="evidence" value="ECO:0007669"/>
    <property type="project" value="UniProtKB-SubCell"/>
</dbReference>
<dbReference type="SUPFAM" id="SSF82754">
    <property type="entry name" value="C-terminal, gelsolin-like domain of Sec23/24"/>
    <property type="match status" value="1"/>
</dbReference>
<dbReference type="SUPFAM" id="SSF81995">
    <property type="entry name" value="beta-sandwich domain of Sec23/24"/>
    <property type="match status" value="1"/>
</dbReference>
<keyword evidence="8" id="KW-0931">ER-Golgi transport</keyword>
<dbReference type="Gene3D" id="2.30.30.380">
    <property type="entry name" value="Zn-finger domain of Sec23/24"/>
    <property type="match status" value="1"/>
</dbReference>
<evidence type="ECO:0000256" key="3">
    <source>
        <dbReference type="ARBA" id="ARBA00004586"/>
    </source>
</evidence>
<feature type="compositionally biased region" description="Low complexity" evidence="12">
    <location>
        <begin position="232"/>
        <end position="273"/>
    </location>
</feature>
<comment type="subcellular location">
    <subcellularLocation>
        <location evidence="2">Cytoplasm</location>
    </subcellularLocation>
    <subcellularLocation>
        <location evidence="3">Endoplasmic reticulum membrane</location>
    </subcellularLocation>
    <subcellularLocation>
        <location evidence="1">Golgi apparatus membrane</location>
    </subcellularLocation>
</comment>
<dbReference type="InterPro" id="IPR006900">
    <property type="entry name" value="Sec23/24_helical_dom"/>
</dbReference>
<keyword evidence="9" id="KW-0653">Protein transport</keyword>
<organism evidence="18 19">
    <name type="scientific">Coemansia spiralis</name>
    <dbReference type="NCBI Taxonomy" id="417178"/>
    <lineage>
        <taxon>Eukaryota</taxon>
        <taxon>Fungi</taxon>
        <taxon>Fungi incertae sedis</taxon>
        <taxon>Zoopagomycota</taxon>
        <taxon>Kickxellomycotina</taxon>
        <taxon>Kickxellomycetes</taxon>
        <taxon>Kickxellales</taxon>
        <taxon>Kickxellaceae</taxon>
        <taxon>Coemansia</taxon>
    </lineage>
</organism>
<feature type="compositionally biased region" description="Polar residues" evidence="12">
    <location>
        <begin position="128"/>
        <end position="138"/>
    </location>
</feature>
<evidence type="ECO:0000256" key="4">
    <source>
        <dbReference type="ARBA" id="ARBA00008334"/>
    </source>
</evidence>
<dbReference type="InterPro" id="IPR036465">
    <property type="entry name" value="vWFA_dom_sf"/>
</dbReference>
<dbReference type="InterPro" id="IPR036175">
    <property type="entry name" value="Sec23/24_helical_dom_sf"/>
</dbReference>
<dbReference type="SUPFAM" id="SSF81811">
    <property type="entry name" value="Helical domain of Sec23/24"/>
    <property type="match status" value="1"/>
</dbReference>
<evidence type="ECO:0000259" key="16">
    <source>
        <dbReference type="Pfam" id="PF04815"/>
    </source>
</evidence>
<dbReference type="GO" id="GO:0030127">
    <property type="term" value="C:COPII vesicle coat"/>
    <property type="evidence" value="ECO:0007669"/>
    <property type="project" value="InterPro"/>
</dbReference>
<evidence type="ECO:0000256" key="11">
    <source>
        <dbReference type="ARBA" id="ARBA00023136"/>
    </source>
</evidence>
<evidence type="ECO:0000256" key="2">
    <source>
        <dbReference type="ARBA" id="ARBA00004496"/>
    </source>
</evidence>
<evidence type="ECO:0000259" key="15">
    <source>
        <dbReference type="Pfam" id="PF04811"/>
    </source>
</evidence>
<dbReference type="GO" id="GO:0000149">
    <property type="term" value="F:SNARE binding"/>
    <property type="evidence" value="ECO:0007669"/>
    <property type="project" value="TreeGrafter"/>
</dbReference>
<feature type="compositionally biased region" description="Low complexity" evidence="12">
    <location>
        <begin position="14"/>
        <end position="26"/>
    </location>
</feature>
<protein>
    <submittedName>
        <fullName evidence="18">COPII subunit</fullName>
    </submittedName>
</protein>
<dbReference type="GO" id="GO:0090110">
    <property type="term" value="P:COPII-coated vesicle cargo loading"/>
    <property type="evidence" value="ECO:0007669"/>
    <property type="project" value="TreeGrafter"/>
</dbReference>
<comment type="caution">
    <text evidence="18">The sequence shown here is derived from an EMBL/GenBank/DDBJ whole genome shotgun (WGS) entry which is preliminary data.</text>
</comment>
<feature type="domain" description="Gelsolin-like" evidence="13">
    <location>
        <begin position="985"/>
        <end position="1034"/>
    </location>
</feature>
<evidence type="ECO:0000259" key="14">
    <source>
        <dbReference type="Pfam" id="PF04810"/>
    </source>
</evidence>
<dbReference type="SUPFAM" id="SSF82919">
    <property type="entry name" value="Zn-finger domain of Sec23/24"/>
    <property type="match status" value="1"/>
</dbReference>
<dbReference type="InterPro" id="IPR029006">
    <property type="entry name" value="ADF-H/Gelsolin-like_dom_sf"/>
</dbReference>
<keyword evidence="10" id="KW-0333">Golgi apparatus</keyword>
<keyword evidence="7" id="KW-0256">Endoplasmic reticulum</keyword>
<dbReference type="GO" id="GO:0070971">
    <property type="term" value="C:endoplasmic reticulum exit site"/>
    <property type="evidence" value="ECO:0007669"/>
    <property type="project" value="TreeGrafter"/>
</dbReference>
<accession>A0A9W8KVE8</accession>
<dbReference type="InterPro" id="IPR006896">
    <property type="entry name" value="Sec23/24_trunk_dom"/>
</dbReference>
<dbReference type="Pfam" id="PF04815">
    <property type="entry name" value="Sec23_helical"/>
    <property type="match status" value="1"/>
</dbReference>
<dbReference type="PANTHER" id="PTHR13803:SF39">
    <property type="entry name" value="SECRETORY 24AB, ISOFORM A"/>
    <property type="match status" value="1"/>
</dbReference>